<accession>A0A2H0DYE1</accession>
<keyword evidence="1" id="KW-0812">Transmembrane</keyword>
<dbReference type="AlphaFoldDB" id="A0A2H0DYE1"/>
<feature type="transmembrane region" description="Helical" evidence="1">
    <location>
        <begin position="31"/>
        <end position="53"/>
    </location>
</feature>
<gene>
    <name evidence="2" type="ORF">COW81_01590</name>
</gene>
<dbReference type="EMBL" id="PCTT01000019">
    <property type="protein sequence ID" value="PIP87195.1"/>
    <property type="molecule type" value="Genomic_DNA"/>
</dbReference>
<evidence type="ECO:0000313" key="2">
    <source>
        <dbReference type="EMBL" id="PIP87195.1"/>
    </source>
</evidence>
<organism evidence="2 3">
    <name type="scientific">Candidatus Campbellbacteria bacterium CG22_combo_CG10-13_8_21_14_all_36_13</name>
    <dbReference type="NCBI Taxonomy" id="1974529"/>
    <lineage>
        <taxon>Bacteria</taxon>
        <taxon>Candidatus Campbelliibacteriota</taxon>
    </lineage>
</organism>
<comment type="caution">
    <text evidence="2">The sequence shown here is derived from an EMBL/GenBank/DDBJ whole genome shotgun (WGS) entry which is preliminary data.</text>
</comment>
<feature type="transmembrane region" description="Helical" evidence="1">
    <location>
        <begin position="65"/>
        <end position="82"/>
    </location>
</feature>
<sequence length="87" mass="9629">MTSDPLKAIEDLTKEVNDHIDKQGRGVFKRYPVTFALLATFGVTAVGSGLKAILDKVFIFKENPILLVFIGVLVLMFTGSLFKKLNK</sequence>
<proteinExistence type="predicted"/>
<dbReference type="Proteomes" id="UP000231143">
    <property type="component" value="Unassembled WGS sequence"/>
</dbReference>
<keyword evidence="1" id="KW-1133">Transmembrane helix</keyword>
<evidence type="ECO:0000256" key="1">
    <source>
        <dbReference type="SAM" id="Phobius"/>
    </source>
</evidence>
<evidence type="ECO:0000313" key="3">
    <source>
        <dbReference type="Proteomes" id="UP000231143"/>
    </source>
</evidence>
<reference evidence="2 3" key="1">
    <citation type="submission" date="2017-09" db="EMBL/GenBank/DDBJ databases">
        <title>Depth-based differentiation of microbial function through sediment-hosted aquifers and enrichment of novel symbionts in the deep terrestrial subsurface.</title>
        <authorList>
            <person name="Probst A.J."/>
            <person name="Ladd B."/>
            <person name="Jarett J.K."/>
            <person name="Geller-Mcgrath D.E."/>
            <person name="Sieber C.M."/>
            <person name="Emerson J.B."/>
            <person name="Anantharaman K."/>
            <person name="Thomas B.C."/>
            <person name="Malmstrom R."/>
            <person name="Stieglmeier M."/>
            <person name="Klingl A."/>
            <person name="Woyke T."/>
            <person name="Ryan C.M."/>
            <person name="Banfield J.F."/>
        </authorList>
    </citation>
    <scope>NUCLEOTIDE SEQUENCE [LARGE SCALE GENOMIC DNA]</scope>
    <source>
        <strain evidence="2">CG22_combo_CG10-13_8_21_14_all_36_13</strain>
    </source>
</reference>
<keyword evidence="1" id="KW-0472">Membrane</keyword>
<protein>
    <submittedName>
        <fullName evidence="2">Uncharacterized protein</fullName>
    </submittedName>
</protein>
<name>A0A2H0DYE1_9BACT</name>